<accession>A0AAP0NXL3</accession>
<gene>
    <name evidence="1" type="ORF">Syun_019621</name>
</gene>
<dbReference type="EMBL" id="JBBNAF010000008">
    <property type="protein sequence ID" value="KAK9122004.1"/>
    <property type="molecule type" value="Genomic_DNA"/>
</dbReference>
<keyword evidence="2" id="KW-1185">Reference proteome</keyword>
<proteinExistence type="predicted"/>
<dbReference type="Proteomes" id="UP001420932">
    <property type="component" value="Unassembled WGS sequence"/>
</dbReference>
<comment type="caution">
    <text evidence="1">The sequence shown here is derived from an EMBL/GenBank/DDBJ whole genome shotgun (WGS) entry which is preliminary data.</text>
</comment>
<evidence type="ECO:0000313" key="1">
    <source>
        <dbReference type="EMBL" id="KAK9122004.1"/>
    </source>
</evidence>
<name>A0AAP0NXL3_9MAGN</name>
<dbReference type="AlphaFoldDB" id="A0AAP0NXL3"/>
<organism evidence="1 2">
    <name type="scientific">Stephania yunnanensis</name>
    <dbReference type="NCBI Taxonomy" id="152371"/>
    <lineage>
        <taxon>Eukaryota</taxon>
        <taxon>Viridiplantae</taxon>
        <taxon>Streptophyta</taxon>
        <taxon>Embryophyta</taxon>
        <taxon>Tracheophyta</taxon>
        <taxon>Spermatophyta</taxon>
        <taxon>Magnoliopsida</taxon>
        <taxon>Ranunculales</taxon>
        <taxon>Menispermaceae</taxon>
        <taxon>Menispermoideae</taxon>
        <taxon>Cissampelideae</taxon>
        <taxon>Stephania</taxon>
    </lineage>
</organism>
<sequence length="66" mass="7104">MLIINMTHPNLPLALVVAMANDKDHSAFARQLLLGRLPEAVVLTEVSIAGDRSRITPASGRLDPIC</sequence>
<protein>
    <submittedName>
        <fullName evidence="1">Uncharacterized protein</fullName>
    </submittedName>
</protein>
<evidence type="ECO:0000313" key="2">
    <source>
        <dbReference type="Proteomes" id="UP001420932"/>
    </source>
</evidence>
<reference evidence="1 2" key="1">
    <citation type="submission" date="2024-01" db="EMBL/GenBank/DDBJ databases">
        <title>Genome assemblies of Stephania.</title>
        <authorList>
            <person name="Yang L."/>
        </authorList>
    </citation>
    <scope>NUCLEOTIDE SEQUENCE [LARGE SCALE GENOMIC DNA]</scope>
    <source>
        <strain evidence="1">YNDBR</strain>
        <tissue evidence="1">Leaf</tissue>
    </source>
</reference>